<evidence type="ECO:0000313" key="6">
    <source>
        <dbReference type="EMBL" id="KAK4877165.1"/>
    </source>
</evidence>
<dbReference type="SMART" id="SM00093">
    <property type="entry name" value="SERPIN"/>
    <property type="match status" value="1"/>
</dbReference>
<evidence type="ECO:0000256" key="1">
    <source>
        <dbReference type="ARBA" id="ARBA00009500"/>
    </source>
</evidence>
<evidence type="ECO:0000259" key="5">
    <source>
        <dbReference type="SMART" id="SM00093"/>
    </source>
</evidence>
<accession>A0AAN7NZW2</accession>
<dbReference type="InterPro" id="IPR023795">
    <property type="entry name" value="Serpin_CS"/>
</dbReference>
<dbReference type="InterPro" id="IPR023796">
    <property type="entry name" value="Serpin_dom"/>
</dbReference>
<dbReference type="GO" id="GO:0004867">
    <property type="term" value="F:serine-type endopeptidase inhibitor activity"/>
    <property type="evidence" value="ECO:0007669"/>
    <property type="project" value="UniProtKB-KW"/>
</dbReference>
<evidence type="ECO:0000313" key="7">
    <source>
        <dbReference type="Proteomes" id="UP001353858"/>
    </source>
</evidence>
<evidence type="ECO:0000256" key="4">
    <source>
        <dbReference type="RuleBase" id="RU000411"/>
    </source>
</evidence>
<dbReference type="AlphaFoldDB" id="A0AAN7NZW2"/>
<dbReference type="Proteomes" id="UP001353858">
    <property type="component" value="Unassembled WGS sequence"/>
</dbReference>
<reference evidence="7" key="1">
    <citation type="submission" date="2023-01" db="EMBL/GenBank/DDBJ databases">
        <title>Key to firefly adult light organ development and bioluminescence: homeobox transcription factors regulate luciferase expression and transportation to peroxisome.</title>
        <authorList>
            <person name="Fu X."/>
        </authorList>
    </citation>
    <scope>NUCLEOTIDE SEQUENCE [LARGE SCALE GENOMIC DNA]</scope>
</reference>
<comment type="caution">
    <text evidence="6">The sequence shown here is derived from an EMBL/GenBank/DDBJ whole genome shotgun (WGS) entry which is preliminary data.</text>
</comment>
<dbReference type="GO" id="GO:0005615">
    <property type="term" value="C:extracellular space"/>
    <property type="evidence" value="ECO:0007669"/>
    <property type="project" value="InterPro"/>
</dbReference>
<proteinExistence type="inferred from homology"/>
<feature type="domain" description="Serpin" evidence="5">
    <location>
        <begin position="31"/>
        <end position="380"/>
    </location>
</feature>
<dbReference type="InterPro" id="IPR036186">
    <property type="entry name" value="Serpin_sf"/>
</dbReference>
<name>A0AAN7NZW2_9COLE</name>
<organism evidence="6 7">
    <name type="scientific">Aquatica leii</name>
    <dbReference type="NCBI Taxonomy" id="1421715"/>
    <lineage>
        <taxon>Eukaryota</taxon>
        <taxon>Metazoa</taxon>
        <taxon>Ecdysozoa</taxon>
        <taxon>Arthropoda</taxon>
        <taxon>Hexapoda</taxon>
        <taxon>Insecta</taxon>
        <taxon>Pterygota</taxon>
        <taxon>Neoptera</taxon>
        <taxon>Endopterygota</taxon>
        <taxon>Coleoptera</taxon>
        <taxon>Polyphaga</taxon>
        <taxon>Elateriformia</taxon>
        <taxon>Elateroidea</taxon>
        <taxon>Lampyridae</taxon>
        <taxon>Luciolinae</taxon>
        <taxon>Aquatica</taxon>
    </lineage>
</organism>
<evidence type="ECO:0000256" key="2">
    <source>
        <dbReference type="ARBA" id="ARBA00022690"/>
    </source>
</evidence>
<keyword evidence="7" id="KW-1185">Reference proteome</keyword>
<dbReference type="InterPro" id="IPR042185">
    <property type="entry name" value="Serpin_sf_2"/>
</dbReference>
<dbReference type="Gene3D" id="2.30.39.10">
    <property type="entry name" value="Alpha-1-antitrypsin, domain 1"/>
    <property type="match status" value="1"/>
</dbReference>
<dbReference type="PANTHER" id="PTHR11461">
    <property type="entry name" value="SERINE PROTEASE INHIBITOR, SERPIN"/>
    <property type="match status" value="1"/>
</dbReference>
<dbReference type="InterPro" id="IPR000215">
    <property type="entry name" value="Serpin_fam"/>
</dbReference>
<sequence length="418" mass="47510">MKIINPMLLLIGVISSNSSSLYNNSILLFTSDLYKEYAKNNNGNFLLSPSSLHAVLSLATVGGKENTLQQLSKALHLPPDAQKIQSMFQTLTPNFEVTKLYQFGSANKMYVHESMTIKKEYEETAANVFKTDVENVDFNNKKETTSKINKWVESKTDSKIKDLIKENSLDSNVGLILVNALYFHGFWLNEFEPANLGFFYLNKTQVVNTEMMYQRKYFKYYEDDLLDAQFLEMPFKGDNVVMTFVLPKKVDGLASLEQNISKVLAVDNLSLADVEVGIPKFKIESDVDLKPLLNSIGIVEPFTSFANFKGISDHFPLYIGRTFQKTFLEITEKGATATAATDLTIVLHSFPDALFTADHPFLFYLKHKIYGIFFVGRSEPMIFDELPLKEKEVTNLIDFYDNVPSTSWEGNDDILPRR</sequence>
<dbReference type="Gene3D" id="3.30.497.10">
    <property type="entry name" value="Antithrombin, subunit I, domain 2"/>
    <property type="match status" value="1"/>
</dbReference>
<protein>
    <recommendedName>
        <fullName evidence="5">Serpin domain-containing protein</fullName>
    </recommendedName>
</protein>
<keyword evidence="2" id="KW-0646">Protease inhibitor</keyword>
<gene>
    <name evidence="6" type="ORF">RN001_009671</name>
</gene>
<evidence type="ECO:0000256" key="3">
    <source>
        <dbReference type="ARBA" id="ARBA00022900"/>
    </source>
</evidence>
<dbReference type="PANTHER" id="PTHR11461:SF211">
    <property type="entry name" value="GH10112P-RELATED"/>
    <property type="match status" value="1"/>
</dbReference>
<dbReference type="Pfam" id="PF00079">
    <property type="entry name" value="Serpin"/>
    <property type="match status" value="1"/>
</dbReference>
<comment type="similarity">
    <text evidence="1 4">Belongs to the serpin family.</text>
</comment>
<dbReference type="PROSITE" id="PS00284">
    <property type="entry name" value="SERPIN"/>
    <property type="match status" value="1"/>
</dbReference>
<dbReference type="EMBL" id="JARPUR010000004">
    <property type="protein sequence ID" value="KAK4877165.1"/>
    <property type="molecule type" value="Genomic_DNA"/>
</dbReference>
<keyword evidence="3" id="KW-0722">Serine protease inhibitor</keyword>
<dbReference type="SUPFAM" id="SSF56574">
    <property type="entry name" value="Serpins"/>
    <property type="match status" value="1"/>
</dbReference>
<dbReference type="InterPro" id="IPR042178">
    <property type="entry name" value="Serpin_sf_1"/>
</dbReference>